<evidence type="ECO:0000256" key="1">
    <source>
        <dbReference type="SAM" id="MobiDB-lite"/>
    </source>
</evidence>
<dbReference type="EMBL" id="HBEF01020397">
    <property type="protein sequence ID" value="CAD8340450.1"/>
    <property type="molecule type" value="Transcribed_RNA"/>
</dbReference>
<feature type="transmembrane region" description="Helical" evidence="2">
    <location>
        <begin position="95"/>
        <end position="116"/>
    </location>
</feature>
<evidence type="ECO:0000256" key="2">
    <source>
        <dbReference type="SAM" id="Phobius"/>
    </source>
</evidence>
<dbReference type="AlphaFoldDB" id="A0A7R9ZQI3"/>
<keyword evidence="2" id="KW-0812">Transmembrane</keyword>
<reference evidence="3" key="1">
    <citation type="submission" date="2021-01" db="EMBL/GenBank/DDBJ databases">
        <authorList>
            <person name="Corre E."/>
            <person name="Pelletier E."/>
            <person name="Niang G."/>
            <person name="Scheremetjew M."/>
            <person name="Finn R."/>
            <person name="Kale V."/>
            <person name="Holt S."/>
            <person name="Cochrane G."/>
            <person name="Meng A."/>
            <person name="Brown T."/>
            <person name="Cohen L."/>
        </authorList>
    </citation>
    <scope>NUCLEOTIDE SEQUENCE</scope>
    <source>
        <strain evidence="3">CCMP3328</strain>
    </source>
</reference>
<feature type="region of interest" description="Disordered" evidence="1">
    <location>
        <begin position="195"/>
        <end position="215"/>
    </location>
</feature>
<sequence length="314" mass="34145">MSKGEPETFQPGFASSIAATTPLSEASFIHPSDRCIAFVSFEDTIEPVTMTQDIMQQEEHHRQLGDASDVECAAGTILQKIGCILSYGGSRRDIIINYLLLAFNLYFCIKMVRLQISASSSSLSSSSMAVQPSTFLKSTTAAFAFVIIFQVSLCLIVQCSGISIIWCAMAGWMMSQRRQISESIQMDVTQDGVGTQDGMDTQNSTDCNSDNNDTETTRRALSKIPLAITTNFAAIVYYAVVAAPITTVAHICALVLGAVLSKMALRRSLALVEEEDYEQDVGITHTDDLTSPLIVAQQRIPTPTNVQQLLSSNE</sequence>
<feature type="transmembrane region" description="Helical" evidence="2">
    <location>
        <begin position="142"/>
        <end position="169"/>
    </location>
</feature>
<feature type="transmembrane region" description="Helical" evidence="2">
    <location>
        <begin position="247"/>
        <end position="265"/>
    </location>
</feature>
<organism evidence="3">
    <name type="scientific">Craspedostauros australis</name>
    <dbReference type="NCBI Taxonomy" id="1486917"/>
    <lineage>
        <taxon>Eukaryota</taxon>
        <taxon>Sar</taxon>
        <taxon>Stramenopiles</taxon>
        <taxon>Ochrophyta</taxon>
        <taxon>Bacillariophyta</taxon>
        <taxon>Bacillariophyceae</taxon>
        <taxon>Bacillariophycidae</taxon>
        <taxon>Naviculales</taxon>
        <taxon>Naviculaceae</taxon>
        <taxon>Craspedostauros</taxon>
    </lineage>
</organism>
<gene>
    <name evidence="3" type="ORF">CAUS1442_LOCUS12584</name>
</gene>
<evidence type="ECO:0000313" key="3">
    <source>
        <dbReference type="EMBL" id="CAD8340450.1"/>
    </source>
</evidence>
<keyword evidence="2" id="KW-1133">Transmembrane helix</keyword>
<feature type="compositionally biased region" description="Low complexity" evidence="1">
    <location>
        <begin position="200"/>
        <end position="211"/>
    </location>
</feature>
<accession>A0A7R9ZQI3</accession>
<protein>
    <submittedName>
        <fullName evidence="3">Uncharacterized protein</fullName>
    </submittedName>
</protein>
<proteinExistence type="predicted"/>
<name>A0A7R9ZQI3_9STRA</name>
<keyword evidence="2" id="KW-0472">Membrane</keyword>